<keyword evidence="2" id="KW-1185">Reference proteome</keyword>
<proteinExistence type="predicted"/>
<evidence type="ECO:0000313" key="1">
    <source>
        <dbReference type="EMBL" id="TWJ04639.1"/>
    </source>
</evidence>
<evidence type="ECO:0000313" key="2">
    <source>
        <dbReference type="Proteomes" id="UP000317010"/>
    </source>
</evidence>
<dbReference type="AlphaFoldDB" id="A0A562UG92"/>
<reference evidence="1 2" key="1">
    <citation type="submission" date="2019-07" db="EMBL/GenBank/DDBJ databases">
        <title>Genomic Encyclopedia of Archaeal and Bacterial Type Strains, Phase II (KMG-II): from individual species to whole genera.</title>
        <authorList>
            <person name="Goeker M."/>
        </authorList>
    </citation>
    <scope>NUCLEOTIDE SEQUENCE [LARGE SCALE GENOMIC DNA]</scope>
    <source>
        <strain evidence="1 2">ATCC BAA-1854</strain>
    </source>
</reference>
<name>A0A562UG92_9SPHI</name>
<gene>
    <name evidence="1" type="ORF">JN11_00356</name>
</gene>
<organism evidence="1 2">
    <name type="scientific">Mucilaginibacter frigoritolerans</name>
    <dbReference type="NCBI Taxonomy" id="652788"/>
    <lineage>
        <taxon>Bacteria</taxon>
        <taxon>Pseudomonadati</taxon>
        <taxon>Bacteroidota</taxon>
        <taxon>Sphingobacteriia</taxon>
        <taxon>Sphingobacteriales</taxon>
        <taxon>Sphingobacteriaceae</taxon>
        <taxon>Mucilaginibacter</taxon>
    </lineage>
</organism>
<comment type="caution">
    <text evidence="1">The sequence shown here is derived from an EMBL/GenBank/DDBJ whole genome shotgun (WGS) entry which is preliminary data.</text>
</comment>
<dbReference type="RefSeq" id="WP_170227672.1">
    <property type="nucleotide sequence ID" value="NZ_VLLI01000001.1"/>
</dbReference>
<dbReference type="Proteomes" id="UP000317010">
    <property type="component" value="Unassembled WGS sequence"/>
</dbReference>
<accession>A0A562UG92</accession>
<dbReference type="EMBL" id="VLLI01000001">
    <property type="protein sequence ID" value="TWJ04639.1"/>
    <property type="molecule type" value="Genomic_DNA"/>
</dbReference>
<protein>
    <submittedName>
        <fullName evidence="1">Uncharacterized protein</fullName>
    </submittedName>
</protein>
<sequence length="56" mass="6669">MKNNLYRNLFTQPCLNPTDKHPVGKKYKMTLFDIYLKKYLNPFIPNIPQKQALNLT</sequence>